<accession>A0A1F5WGF1</accession>
<dbReference type="STRING" id="1798338.A3J56_01545"/>
<gene>
    <name evidence="1" type="ORF">A3J56_01545</name>
</gene>
<dbReference type="AlphaFoldDB" id="A0A1F5WGF1"/>
<name>A0A1F5WGF1_9BACT</name>
<evidence type="ECO:0000313" key="1">
    <source>
        <dbReference type="EMBL" id="OGF74768.1"/>
    </source>
</evidence>
<protein>
    <submittedName>
        <fullName evidence="1">Uncharacterized protein</fullName>
    </submittedName>
</protein>
<reference evidence="1 2" key="1">
    <citation type="journal article" date="2016" name="Nat. Commun.">
        <title>Thousands of microbial genomes shed light on interconnected biogeochemical processes in an aquifer system.</title>
        <authorList>
            <person name="Anantharaman K."/>
            <person name="Brown C.T."/>
            <person name="Hug L.A."/>
            <person name="Sharon I."/>
            <person name="Castelle C.J."/>
            <person name="Probst A.J."/>
            <person name="Thomas B.C."/>
            <person name="Singh A."/>
            <person name="Wilkins M.J."/>
            <person name="Karaoz U."/>
            <person name="Brodie E.L."/>
            <person name="Williams K.H."/>
            <person name="Hubbard S.S."/>
            <person name="Banfield J.F."/>
        </authorList>
    </citation>
    <scope>NUCLEOTIDE SEQUENCE [LARGE SCALE GENOMIC DNA]</scope>
</reference>
<sequence length="97" mass="11041">MALRQHTEDFEFVKKANEIVKPYRYTATLSRKLELIVEDIECVAPRQNVVLTIDTKGTFPGMRTLEKLCNEIAEATGVLVAQISFCLFSQPQEPHTE</sequence>
<proteinExistence type="predicted"/>
<dbReference type="EMBL" id="MFHQ01000006">
    <property type="protein sequence ID" value="OGF74768.1"/>
    <property type="molecule type" value="Genomic_DNA"/>
</dbReference>
<organism evidence="1 2">
    <name type="scientific">Candidatus Giovannonibacteria bacterium RIFCSPHIGHO2_02_FULL_46_20</name>
    <dbReference type="NCBI Taxonomy" id="1798338"/>
    <lineage>
        <taxon>Bacteria</taxon>
        <taxon>Candidatus Giovannoniibacteriota</taxon>
    </lineage>
</organism>
<evidence type="ECO:0000313" key="2">
    <source>
        <dbReference type="Proteomes" id="UP000178406"/>
    </source>
</evidence>
<dbReference type="Proteomes" id="UP000178406">
    <property type="component" value="Unassembled WGS sequence"/>
</dbReference>
<comment type="caution">
    <text evidence="1">The sequence shown here is derived from an EMBL/GenBank/DDBJ whole genome shotgun (WGS) entry which is preliminary data.</text>
</comment>